<evidence type="ECO:0000313" key="3">
    <source>
        <dbReference type="Proteomes" id="UP000035036"/>
    </source>
</evidence>
<reference evidence="2 3" key="1">
    <citation type="journal article" date="2015" name="Genome Announc.">
        <title>Genomes of Geoalkalibacter ferrihydriticus Z-0531T and Geoalkalibacter subterraneus Red1T, Two Haloalkaliphilic Metal-Reducing Deltaproteobacteria.</title>
        <authorList>
            <person name="Badalamenti J.P."/>
            <person name="Krajmalnik-Brown R."/>
            <person name="Torres C.I."/>
            <person name="Bond D.R."/>
        </authorList>
    </citation>
    <scope>NUCLEOTIDE SEQUENCE [LARGE SCALE GENOMIC DNA]</scope>
    <source>
        <strain evidence="2 3">Red1</strain>
    </source>
</reference>
<dbReference type="AlphaFoldDB" id="A0A0B5FU75"/>
<keyword evidence="3" id="KW-1185">Reference proteome</keyword>
<evidence type="ECO:0000313" key="2">
    <source>
        <dbReference type="EMBL" id="AJF07146.1"/>
    </source>
</evidence>
<accession>A0A0B5FU75</accession>
<dbReference type="STRING" id="483547.GSUB_12020"/>
<dbReference type="EMBL" id="CP010311">
    <property type="protein sequence ID" value="AJF07146.1"/>
    <property type="molecule type" value="Genomic_DNA"/>
</dbReference>
<dbReference type="HOGENOM" id="CLU_2699458_0_0_7"/>
<name>A0A0B5FU75_9BACT</name>
<dbReference type="RefSeq" id="WP_040200987.1">
    <property type="nucleotide sequence ID" value="NZ_CP010311.1"/>
</dbReference>
<evidence type="ECO:0000256" key="1">
    <source>
        <dbReference type="SAM" id="SignalP"/>
    </source>
</evidence>
<protein>
    <submittedName>
        <fullName evidence="2">Uncharacterized protein</fullName>
    </submittedName>
</protein>
<feature type="chain" id="PRO_5002103103" evidence="1">
    <location>
        <begin position="27"/>
        <end position="73"/>
    </location>
</feature>
<keyword evidence="1" id="KW-0732">Signal</keyword>
<gene>
    <name evidence="2" type="ORF">GSUB_12020</name>
</gene>
<dbReference type="OrthoDB" id="9807519at2"/>
<feature type="signal peptide" evidence="1">
    <location>
        <begin position="1"/>
        <end position="26"/>
    </location>
</feature>
<dbReference type="Proteomes" id="UP000035036">
    <property type="component" value="Chromosome"/>
</dbReference>
<sequence length="73" mass="7849">MRVGRLQVLAWLVALSVFAFVSPAWAVDPPFAGGTGESDAPYQIATAAQLDAVRSYLDKHFIVTIQLGIEKSS</sequence>
<proteinExistence type="predicted"/>
<dbReference type="KEGG" id="gsb:GSUB_12020"/>
<organism evidence="2 3">
    <name type="scientific">Geoalkalibacter subterraneus</name>
    <dbReference type="NCBI Taxonomy" id="483547"/>
    <lineage>
        <taxon>Bacteria</taxon>
        <taxon>Pseudomonadati</taxon>
        <taxon>Thermodesulfobacteriota</taxon>
        <taxon>Desulfuromonadia</taxon>
        <taxon>Desulfuromonadales</taxon>
        <taxon>Geoalkalibacteraceae</taxon>
        <taxon>Geoalkalibacter</taxon>
    </lineage>
</organism>